<name>A0ABU4BTD6_RHOGO</name>
<keyword evidence="3" id="KW-1185">Reference proteome</keyword>
<evidence type="ECO:0000256" key="1">
    <source>
        <dbReference type="SAM" id="Phobius"/>
    </source>
</evidence>
<keyword evidence="1" id="KW-1133">Transmembrane helix</keyword>
<dbReference type="RefSeq" id="WP_155276671.1">
    <property type="nucleotide sequence ID" value="NZ_CP079698.1"/>
</dbReference>
<dbReference type="Proteomes" id="UP001185927">
    <property type="component" value="Unassembled WGS sequence"/>
</dbReference>
<evidence type="ECO:0000313" key="2">
    <source>
        <dbReference type="EMBL" id="MDV6267369.1"/>
    </source>
</evidence>
<gene>
    <name evidence="2" type="ORF">R3Q16_12205</name>
</gene>
<evidence type="ECO:0000313" key="3">
    <source>
        <dbReference type="Proteomes" id="UP001185927"/>
    </source>
</evidence>
<sequence>MTPLDVGIIAVAVPALGITVWATAMFFLGRIVRARRKSGRITYRAETQPS</sequence>
<comment type="caution">
    <text evidence="2">The sequence shown here is derived from an EMBL/GenBank/DDBJ whole genome shotgun (WGS) entry which is preliminary data.</text>
</comment>
<keyword evidence="1" id="KW-0812">Transmembrane</keyword>
<organism evidence="2 3">
    <name type="scientific">Rhodococcus globerulus</name>
    <dbReference type="NCBI Taxonomy" id="33008"/>
    <lineage>
        <taxon>Bacteria</taxon>
        <taxon>Bacillati</taxon>
        <taxon>Actinomycetota</taxon>
        <taxon>Actinomycetes</taxon>
        <taxon>Mycobacteriales</taxon>
        <taxon>Nocardiaceae</taxon>
        <taxon>Rhodococcus</taxon>
    </lineage>
</organism>
<dbReference type="EMBL" id="JAWLKB010000004">
    <property type="protein sequence ID" value="MDV6267369.1"/>
    <property type="molecule type" value="Genomic_DNA"/>
</dbReference>
<feature type="transmembrane region" description="Helical" evidence="1">
    <location>
        <begin position="6"/>
        <end position="28"/>
    </location>
</feature>
<accession>A0ABU4BTD6</accession>
<keyword evidence="1" id="KW-0472">Membrane</keyword>
<proteinExistence type="predicted"/>
<reference evidence="2 3" key="1">
    <citation type="submission" date="2023-10" db="EMBL/GenBank/DDBJ databases">
        <title>Development of a sustainable strategy for remediation of hydrocarbon-contaminated territories based on the waste exchange concept.</title>
        <authorList>
            <person name="Krivoruchko A."/>
        </authorList>
    </citation>
    <scope>NUCLEOTIDE SEQUENCE [LARGE SCALE GENOMIC DNA]</scope>
    <source>
        <strain evidence="2 3">IEGM 1203</strain>
    </source>
</reference>
<protein>
    <submittedName>
        <fullName evidence="2">Uncharacterized protein</fullName>
    </submittedName>
</protein>